<dbReference type="CDD" id="cd05247">
    <property type="entry name" value="UDP_G4E_1_SDR_e"/>
    <property type="match status" value="1"/>
</dbReference>
<evidence type="ECO:0000256" key="7">
    <source>
        <dbReference type="ARBA" id="ARBA00023027"/>
    </source>
</evidence>
<keyword evidence="8" id="KW-0299">Galactose metabolism</keyword>
<comment type="cofactor">
    <cofactor evidence="2 11">
        <name>NAD(+)</name>
        <dbReference type="ChEBI" id="CHEBI:57540"/>
    </cofactor>
</comment>
<sequence>MAILVCGGAGYIGSHTVKELVTTYEVVVLDNLTTGFESLVDERATFVKGDLGDPEVVDTIFKTYSIDAVFHFAANSLVGESVENPLKYYRNNVGATLVLLEKMIEYNVNRFIFSSTAATYGIPNSELITEETATNPINPYGRSKLMIEQILADMARVHDFQYVVLRYFNAAGAHHSGEIGESHDPESHLIPIVLQHLLGEREQISVFGTDYETSDGTCVRDYIHVTDLARAHILSYEGMTGGKIANQTYNLGNGAGYSVNEIIETCQQISGKQATINYAPRRAGDPAALVASSDKISKELGWQPTFDLTAIISSAWAWHSK</sequence>
<evidence type="ECO:0000259" key="12">
    <source>
        <dbReference type="Pfam" id="PF01370"/>
    </source>
</evidence>
<comment type="subunit">
    <text evidence="11">Homodimer.</text>
</comment>
<evidence type="ECO:0000256" key="3">
    <source>
        <dbReference type="ARBA" id="ARBA00004947"/>
    </source>
</evidence>
<evidence type="ECO:0000256" key="10">
    <source>
        <dbReference type="ARBA" id="ARBA00023277"/>
    </source>
</evidence>
<dbReference type="Proteomes" id="UP000065533">
    <property type="component" value="Chromosome"/>
</dbReference>
<dbReference type="PANTHER" id="PTHR43725">
    <property type="entry name" value="UDP-GLUCOSE 4-EPIMERASE"/>
    <property type="match status" value="1"/>
</dbReference>
<dbReference type="SUPFAM" id="SSF51735">
    <property type="entry name" value="NAD(P)-binding Rossmann-fold domains"/>
    <property type="match status" value="1"/>
</dbReference>
<name>A0ABM5WU97_9BACL</name>
<evidence type="ECO:0000256" key="1">
    <source>
        <dbReference type="ARBA" id="ARBA00000083"/>
    </source>
</evidence>
<accession>A0ABM5WU97</accession>
<dbReference type="InterPro" id="IPR036291">
    <property type="entry name" value="NAD(P)-bd_dom_sf"/>
</dbReference>
<dbReference type="Gene3D" id="3.40.50.720">
    <property type="entry name" value="NAD(P)-binding Rossmann-like Domain"/>
    <property type="match status" value="1"/>
</dbReference>
<dbReference type="EMBL" id="CP013661">
    <property type="protein sequence ID" value="ALS77923.1"/>
    <property type="molecule type" value="Genomic_DNA"/>
</dbReference>
<comment type="pathway">
    <text evidence="3 11">Carbohydrate metabolism; galactose metabolism.</text>
</comment>
<keyword evidence="9 11" id="KW-0413">Isomerase</keyword>
<reference evidence="13" key="1">
    <citation type="submission" date="2016-01" db="EMBL/GenBank/DDBJ databases">
        <title>Complete genome of Planococcus kocurri type strain.</title>
        <authorList>
            <person name="See-Too W.S."/>
        </authorList>
    </citation>
    <scope>NUCLEOTIDE SEQUENCE [LARGE SCALE GENOMIC DNA]</scope>
    <source>
        <strain evidence="13">ATCC 43650</strain>
    </source>
</reference>
<evidence type="ECO:0000256" key="2">
    <source>
        <dbReference type="ARBA" id="ARBA00001911"/>
    </source>
</evidence>
<dbReference type="NCBIfam" id="TIGR01179">
    <property type="entry name" value="galE"/>
    <property type="match status" value="1"/>
</dbReference>
<evidence type="ECO:0000313" key="13">
    <source>
        <dbReference type="EMBL" id="ALS77923.1"/>
    </source>
</evidence>
<comment type="similarity">
    <text evidence="4 11">Belongs to the NAD(P)-dependent epimerase/dehydratase family.</text>
</comment>
<keyword evidence="7 11" id="KW-0520">NAD</keyword>
<dbReference type="Pfam" id="PF01370">
    <property type="entry name" value="Epimerase"/>
    <property type="match status" value="1"/>
</dbReference>
<evidence type="ECO:0000256" key="5">
    <source>
        <dbReference type="ARBA" id="ARBA00013189"/>
    </source>
</evidence>
<dbReference type="EC" id="5.1.3.2" evidence="5 11"/>
<dbReference type="RefSeq" id="WP_058384594.1">
    <property type="nucleotide sequence ID" value="NZ_CP013661.2"/>
</dbReference>
<evidence type="ECO:0000256" key="4">
    <source>
        <dbReference type="ARBA" id="ARBA00007637"/>
    </source>
</evidence>
<evidence type="ECO:0000256" key="8">
    <source>
        <dbReference type="ARBA" id="ARBA00023144"/>
    </source>
</evidence>
<keyword evidence="10 11" id="KW-0119">Carbohydrate metabolism</keyword>
<comment type="catalytic activity">
    <reaction evidence="1 11">
        <text>UDP-alpha-D-glucose = UDP-alpha-D-galactose</text>
        <dbReference type="Rhea" id="RHEA:22168"/>
        <dbReference type="ChEBI" id="CHEBI:58885"/>
        <dbReference type="ChEBI" id="CHEBI:66914"/>
        <dbReference type="EC" id="5.1.3.2"/>
    </reaction>
</comment>
<feature type="domain" description="NAD-dependent epimerase/dehydratase" evidence="12">
    <location>
        <begin position="3"/>
        <end position="252"/>
    </location>
</feature>
<evidence type="ECO:0000256" key="9">
    <source>
        <dbReference type="ARBA" id="ARBA00023235"/>
    </source>
</evidence>
<evidence type="ECO:0000256" key="11">
    <source>
        <dbReference type="RuleBase" id="RU366046"/>
    </source>
</evidence>
<organism evidence="13 14">
    <name type="scientific">Planococcus kocurii</name>
    <dbReference type="NCBI Taxonomy" id="1374"/>
    <lineage>
        <taxon>Bacteria</taxon>
        <taxon>Bacillati</taxon>
        <taxon>Bacillota</taxon>
        <taxon>Bacilli</taxon>
        <taxon>Bacillales</taxon>
        <taxon>Caryophanaceae</taxon>
        <taxon>Planococcus</taxon>
    </lineage>
</organism>
<dbReference type="InterPro" id="IPR001509">
    <property type="entry name" value="Epimerase_deHydtase"/>
</dbReference>
<protein>
    <recommendedName>
        <fullName evidence="6 11">UDP-glucose 4-epimerase</fullName>
        <ecNumber evidence="5 11">5.1.3.2</ecNumber>
    </recommendedName>
</protein>
<keyword evidence="14" id="KW-1185">Reference proteome</keyword>
<evidence type="ECO:0000313" key="14">
    <source>
        <dbReference type="Proteomes" id="UP000065533"/>
    </source>
</evidence>
<proteinExistence type="inferred from homology"/>
<evidence type="ECO:0000256" key="6">
    <source>
        <dbReference type="ARBA" id="ARBA00018569"/>
    </source>
</evidence>
<dbReference type="InterPro" id="IPR005886">
    <property type="entry name" value="UDP_G4E"/>
</dbReference>
<gene>
    <name evidence="13" type="ORF">AUO94_04360</name>
</gene>
<dbReference type="PANTHER" id="PTHR43725:SF53">
    <property type="entry name" value="UDP-ARABINOSE 4-EPIMERASE 1"/>
    <property type="match status" value="1"/>
</dbReference>
<dbReference type="Gene3D" id="3.90.25.10">
    <property type="entry name" value="UDP-galactose 4-epimerase, domain 1"/>
    <property type="match status" value="1"/>
</dbReference>